<dbReference type="EMBL" id="GBRH01213661">
    <property type="protein sequence ID" value="JAD84234.1"/>
    <property type="molecule type" value="Transcribed_RNA"/>
</dbReference>
<reference evidence="3" key="2">
    <citation type="journal article" date="2015" name="Data Brief">
        <title>Shoot transcriptome of the giant reed, Arundo donax.</title>
        <authorList>
            <person name="Barrero R.A."/>
            <person name="Guerrero F.D."/>
            <person name="Moolhuijzen P."/>
            <person name="Goolsby J.A."/>
            <person name="Tidwell J."/>
            <person name="Bellgard S.E."/>
            <person name="Bellgard M.I."/>
        </authorList>
    </citation>
    <scope>NUCLEOTIDE SEQUENCE</scope>
    <source>
        <tissue evidence="3">Shoot tissue taken approximately 20 cm above the soil surface</tissue>
    </source>
</reference>
<protein>
    <submittedName>
        <fullName evidence="3">Uncharacterized protein</fullName>
    </submittedName>
</protein>
<evidence type="ECO:0000256" key="1">
    <source>
        <dbReference type="SAM" id="MobiDB-lite"/>
    </source>
</evidence>
<evidence type="ECO:0000256" key="2">
    <source>
        <dbReference type="SAM" id="SignalP"/>
    </source>
</evidence>
<organism evidence="3">
    <name type="scientific">Arundo donax</name>
    <name type="common">Giant reed</name>
    <name type="synonym">Donax arundinaceus</name>
    <dbReference type="NCBI Taxonomy" id="35708"/>
    <lineage>
        <taxon>Eukaryota</taxon>
        <taxon>Viridiplantae</taxon>
        <taxon>Streptophyta</taxon>
        <taxon>Embryophyta</taxon>
        <taxon>Tracheophyta</taxon>
        <taxon>Spermatophyta</taxon>
        <taxon>Magnoliopsida</taxon>
        <taxon>Liliopsida</taxon>
        <taxon>Poales</taxon>
        <taxon>Poaceae</taxon>
        <taxon>PACMAD clade</taxon>
        <taxon>Arundinoideae</taxon>
        <taxon>Arundineae</taxon>
        <taxon>Arundo</taxon>
    </lineage>
</organism>
<feature type="chain" id="PRO_5002063699" evidence="2">
    <location>
        <begin position="19"/>
        <end position="98"/>
    </location>
</feature>
<feature type="signal peptide" evidence="2">
    <location>
        <begin position="1"/>
        <end position="18"/>
    </location>
</feature>
<proteinExistence type="predicted"/>
<evidence type="ECO:0000313" key="3">
    <source>
        <dbReference type="EMBL" id="JAD84234.1"/>
    </source>
</evidence>
<keyword evidence="2" id="KW-0732">Signal</keyword>
<feature type="region of interest" description="Disordered" evidence="1">
    <location>
        <begin position="51"/>
        <end position="98"/>
    </location>
</feature>
<reference evidence="3" key="1">
    <citation type="submission" date="2014-09" db="EMBL/GenBank/DDBJ databases">
        <authorList>
            <person name="Magalhaes I.L.F."/>
            <person name="Oliveira U."/>
            <person name="Santos F.R."/>
            <person name="Vidigal T.H.D.A."/>
            <person name="Brescovit A.D."/>
            <person name="Santos A.J."/>
        </authorList>
    </citation>
    <scope>NUCLEOTIDE SEQUENCE</scope>
    <source>
        <tissue evidence="3">Shoot tissue taken approximately 20 cm above the soil surface</tissue>
    </source>
</reference>
<dbReference type="AlphaFoldDB" id="A0A0A9D6M5"/>
<feature type="compositionally biased region" description="Low complexity" evidence="1">
    <location>
        <begin position="85"/>
        <end position="98"/>
    </location>
</feature>
<accession>A0A0A9D6M5</accession>
<feature type="compositionally biased region" description="Polar residues" evidence="1">
    <location>
        <begin position="51"/>
        <end position="62"/>
    </location>
</feature>
<name>A0A0A9D6M5_ARUDO</name>
<sequence>MGIHQFSCCILDCWTILGLSVLEQRSRRRQAYPRESLGTPMPYSGAHSTYTSCGSAGLSSSQRKQHAPNGVDKGTTGAVSGGGASASASTMASDNAPS</sequence>